<feature type="chain" id="PRO_5044209088" evidence="8">
    <location>
        <begin position="23"/>
        <end position="273"/>
    </location>
</feature>
<dbReference type="InterPro" id="IPR008814">
    <property type="entry name" value="Swp1"/>
</dbReference>
<evidence type="ECO:0000256" key="2">
    <source>
        <dbReference type="ARBA" id="ARBA00022692"/>
    </source>
</evidence>
<dbReference type="Pfam" id="PF25147">
    <property type="entry name" value="Ribophorin_II_C"/>
    <property type="match status" value="1"/>
</dbReference>
<name>A0A9W6YXR0_AMBMO</name>
<evidence type="ECO:0000256" key="7">
    <source>
        <dbReference type="SAM" id="Phobius"/>
    </source>
</evidence>
<feature type="domain" description="Ribophorin II C-terminal" evidence="9">
    <location>
        <begin position="167"/>
        <end position="265"/>
    </location>
</feature>
<evidence type="ECO:0000256" key="4">
    <source>
        <dbReference type="ARBA" id="ARBA00022824"/>
    </source>
</evidence>
<feature type="transmembrane region" description="Helical" evidence="7">
    <location>
        <begin position="208"/>
        <end position="231"/>
    </location>
</feature>
<dbReference type="GO" id="GO:0006487">
    <property type="term" value="P:protein N-linked glycosylation"/>
    <property type="evidence" value="ECO:0007669"/>
    <property type="project" value="TreeGrafter"/>
</dbReference>
<feature type="signal peptide" evidence="8">
    <location>
        <begin position="1"/>
        <end position="22"/>
    </location>
</feature>
<accession>A0A9W6YXR0</accession>
<dbReference type="PANTHER" id="PTHR12640">
    <property type="entry name" value="RIBOPHORIN II"/>
    <property type="match status" value="1"/>
</dbReference>
<gene>
    <name evidence="10" type="ORF">Amon01_000694800</name>
</gene>
<dbReference type="OrthoDB" id="432292at2759"/>
<reference evidence="10" key="1">
    <citation type="submission" date="2023-04" db="EMBL/GenBank/DDBJ databases">
        <title>Ambrosiozyma monospora NBRC 1965.</title>
        <authorList>
            <person name="Ichikawa N."/>
            <person name="Sato H."/>
            <person name="Tonouchi N."/>
        </authorList>
    </citation>
    <scope>NUCLEOTIDE SEQUENCE</scope>
    <source>
        <strain evidence="10">NBRC 1965</strain>
    </source>
</reference>
<evidence type="ECO:0000256" key="1">
    <source>
        <dbReference type="ARBA" id="ARBA00004477"/>
    </source>
</evidence>
<keyword evidence="3 8" id="KW-0732">Signal</keyword>
<dbReference type="GO" id="GO:0008250">
    <property type="term" value="C:oligosaccharyltransferase complex"/>
    <property type="evidence" value="ECO:0007669"/>
    <property type="project" value="InterPro"/>
</dbReference>
<sequence length="273" mass="30669">MFLKLSNIITGLVLFLATFSNALKVGNEKIKLDSSVSSSLTLPLDLNNTYITVSFNLIDNEDMKLISKPEQVAVLLSTADQQLSSYYYPTFDSYSNLFTTKISVKFISDFLKSSESIIVSVLVGDSNPEYNLLVAIGELDPTERFRNAVKTEKPTRFIAKPEIIHQFRVGEQYISPFISLTFALNAVGLFFALFLFWSQNSALNCNNLFKLPIGYTISFMASIAIFELIFFDYYLGESIFTTIYRSIAATWAAVLLGSKTLRGLYQLRESGSR</sequence>
<evidence type="ECO:0000256" key="8">
    <source>
        <dbReference type="SAM" id="SignalP"/>
    </source>
</evidence>
<comment type="subcellular location">
    <subcellularLocation>
        <location evidence="1">Endoplasmic reticulum membrane</location>
        <topology evidence="1">Multi-pass membrane protein</topology>
    </subcellularLocation>
</comment>
<keyword evidence="2 7" id="KW-0812">Transmembrane</keyword>
<evidence type="ECO:0000259" key="9">
    <source>
        <dbReference type="Pfam" id="PF25147"/>
    </source>
</evidence>
<evidence type="ECO:0000313" key="11">
    <source>
        <dbReference type="Proteomes" id="UP001165063"/>
    </source>
</evidence>
<evidence type="ECO:0000256" key="5">
    <source>
        <dbReference type="ARBA" id="ARBA00022989"/>
    </source>
</evidence>
<keyword evidence="11" id="KW-1185">Reference proteome</keyword>
<evidence type="ECO:0000256" key="6">
    <source>
        <dbReference type="ARBA" id="ARBA00023136"/>
    </source>
</evidence>
<proteinExistence type="predicted"/>
<feature type="transmembrane region" description="Helical" evidence="7">
    <location>
        <begin position="173"/>
        <end position="196"/>
    </location>
</feature>
<dbReference type="InterPro" id="IPR056790">
    <property type="entry name" value="Ribophorin_II_C"/>
</dbReference>
<evidence type="ECO:0000313" key="10">
    <source>
        <dbReference type="EMBL" id="GMG47227.1"/>
    </source>
</evidence>
<organism evidence="10 11">
    <name type="scientific">Ambrosiozyma monospora</name>
    <name type="common">Yeast</name>
    <name type="synonym">Endomycopsis monosporus</name>
    <dbReference type="NCBI Taxonomy" id="43982"/>
    <lineage>
        <taxon>Eukaryota</taxon>
        <taxon>Fungi</taxon>
        <taxon>Dikarya</taxon>
        <taxon>Ascomycota</taxon>
        <taxon>Saccharomycotina</taxon>
        <taxon>Pichiomycetes</taxon>
        <taxon>Pichiales</taxon>
        <taxon>Pichiaceae</taxon>
        <taxon>Ambrosiozyma</taxon>
    </lineage>
</organism>
<keyword evidence="4" id="KW-0256">Endoplasmic reticulum</keyword>
<dbReference type="EMBL" id="BSXU01004746">
    <property type="protein sequence ID" value="GMG47227.1"/>
    <property type="molecule type" value="Genomic_DNA"/>
</dbReference>
<keyword evidence="6 7" id="KW-0472">Membrane</keyword>
<evidence type="ECO:0000256" key="3">
    <source>
        <dbReference type="ARBA" id="ARBA00022729"/>
    </source>
</evidence>
<dbReference type="AlphaFoldDB" id="A0A9W6YXR0"/>
<dbReference type="Proteomes" id="UP001165063">
    <property type="component" value="Unassembled WGS sequence"/>
</dbReference>
<comment type="caution">
    <text evidence="10">The sequence shown here is derived from an EMBL/GenBank/DDBJ whole genome shotgun (WGS) entry which is preliminary data.</text>
</comment>
<protein>
    <submittedName>
        <fullName evidence="10">Unnamed protein product</fullName>
    </submittedName>
</protein>
<dbReference type="PANTHER" id="PTHR12640:SF0">
    <property type="entry name" value="DOLICHYL-DIPHOSPHOOLIGOSACCHARIDE--PROTEIN GLYCOSYLTRANSFERASE SUBUNIT 2"/>
    <property type="match status" value="1"/>
</dbReference>
<keyword evidence="5 7" id="KW-1133">Transmembrane helix</keyword>